<dbReference type="Proteomes" id="UP000768646">
    <property type="component" value="Unassembled WGS sequence"/>
</dbReference>
<evidence type="ECO:0000313" key="2">
    <source>
        <dbReference type="Proteomes" id="UP000768646"/>
    </source>
</evidence>
<evidence type="ECO:0000313" key="1">
    <source>
        <dbReference type="EMBL" id="KAG4305035.1"/>
    </source>
</evidence>
<dbReference type="EMBL" id="JABTEG010000005">
    <property type="protein sequence ID" value="KAG4305035.1"/>
    <property type="molecule type" value="Genomic_DNA"/>
</dbReference>
<gene>
    <name evidence="1" type="ORF">PORY_001710</name>
</gene>
<sequence length="805" mass="91912">MFVQKAKCKYFLEANIENNELFTWHENPISIETIFLNNIYEQKIGAVSLKTCLLTVISKSPELILQKEHDFAIYTLDPIEEKEVFSGQGMLSWFLDVSLQTKEVYKNVTGKIKHSTKIDEKNELILEIVMRLSKVPSTQINLLNMIQNFCFFHNLSSSFISKRPQNISSEVTEKNEDAFLEPPVYLYDLSNSTNVETHSNFQKSQKATLDMSQSSLSLPLGNLSDAKIYQSFTPTSFLEWTSSPINEPLSPQIPSLSSSPQYQQLPPSSPPISSYENQISYFTSDPSLSQDFFETSSFINPTSSPQKIMDHMQFPQSGIGSKYTKTKKDFENEKPSENIETFESLHKNPITAPNLNDNEPSNDELPERKKLNEAVRAAKLALEGLSIIRLTDNQVKENKIVTDSSEIHGNYNIIFEVSAEEFTDKNNTKGDKSSKQSGKKISNALRVEMNLLKSIQEGKIPNYCNNCGTIKTVSWRRVKTTDDRPEETLCNPCGVWWSSHKSMRPSYLWREESMTLKFHNLSSTSCSSKKTKRKASCLNKNNENLKLKASKKYTENKVSHEKQQNTIIVDRTALSSPVRPISQEITIREPFSELNNENNCLYLPEKPTLLSINNIEEISLGSLTGKENETSEKYCLKKNTNISLSNTQNNYVETTPEKNISLDLNPWKPKTFLPQSNVEMIDTFIETQKDYKSSNHCKTFDSIFFKNELTNTTFLTSSTFLEIPRDIHNSKVINLENINLKESHKLNILSSPPDLFMSSEDVRDTTDDLWTESSSSPNINNVNIDNKIWLLENTENNSVHFDNFF</sequence>
<organism evidence="1 2">
    <name type="scientific">Pneumocystis oryctolagi</name>
    <dbReference type="NCBI Taxonomy" id="42067"/>
    <lineage>
        <taxon>Eukaryota</taxon>
        <taxon>Fungi</taxon>
        <taxon>Dikarya</taxon>
        <taxon>Ascomycota</taxon>
        <taxon>Taphrinomycotina</taxon>
        <taxon>Pneumocystomycetes</taxon>
        <taxon>Pneumocystaceae</taxon>
        <taxon>Pneumocystis</taxon>
    </lineage>
</organism>
<proteinExistence type="predicted"/>
<name>A0ACB7CDB1_9ASCO</name>
<protein>
    <submittedName>
        <fullName evidence="1">Uncharacterized protein</fullName>
    </submittedName>
</protein>
<comment type="caution">
    <text evidence="1">The sequence shown here is derived from an EMBL/GenBank/DDBJ whole genome shotgun (WGS) entry which is preliminary data.</text>
</comment>
<reference evidence="1 2" key="1">
    <citation type="journal article" date="2021" name="Commun. Biol.">
        <title>Genomic insights into the host specific adaptation of the Pneumocystis genus.</title>
        <authorList>
            <person name="Cisse O.H."/>
            <person name="Ma L."/>
            <person name="Dekker J.P."/>
            <person name="Khil P.P."/>
            <person name="Youn J.-H."/>
            <person name="Brenchley J.M."/>
            <person name="Blair R."/>
            <person name="Pahar B."/>
            <person name="Chabe M."/>
            <person name="Van Rompay K.K.A."/>
            <person name="Keesler R."/>
            <person name="Sukura A."/>
            <person name="Hirsch V."/>
            <person name="Kutty G."/>
            <person name="Liu Y."/>
            <person name="Peng L."/>
            <person name="Chen J."/>
            <person name="Song J."/>
            <person name="Weissenbacher-Lang C."/>
            <person name="Xu J."/>
            <person name="Upham N.S."/>
            <person name="Stajich J.E."/>
            <person name="Cuomo C.A."/>
            <person name="Cushion M.T."/>
            <person name="Kovacs J.A."/>
        </authorList>
    </citation>
    <scope>NUCLEOTIDE SEQUENCE [LARGE SCALE GENOMIC DNA]</scope>
    <source>
        <strain evidence="1 2">RABM</strain>
    </source>
</reference>
<accession>A0ACB7CDB1</accession>
<keyword evidence="2" id="KW-1185">Reference proteome</keyword>